<dbReference type="STRING" id="3469.A0A4Y7K8S5"/>
<evidence type="ECO:0000313" key="1">
    <source>
        <dbReference type="EMBL" id="RZC68395.1"/>
    </source>
</evidence>
<reference evidence="1 2" key="1">
    <citation type="journal article" date="2018" name="Science">
        <title>The opium poppy genome and morphinan production.</title>
        <authorList>
            <person name="Guo L."/>
            <person name="Winzer T."/>
            <person name="Yang X."/>
            <person name="Li Y."/>
            <person name="Ning Z."/>
            <person name="He Z."/>
            <person name="Teodor R."/>
            <person name="Lu Y."/>
            <person name="Bowser T.A."/>
            <person name="Graham I.A."/>
            <person name="Ye K."/>
        </authorList>
    </citation>
    <scope>NUCLEOTIDE SEQUENCE [LARGE SCALE GENOMIC DNA]</scope>
    <source>
        <strain evidence="2">cv. HN1</strain>
        <tissue evidence="1">Leaves</tissue>
    </source>
</reference>
<keyword evidence="2" id="KW-1185">Reference proteome</keyword>
<name>A0A4Y7K8S5_PAPSO</name>
<dbReference type="Gene3D" id="3.40.367.20">
    <property type="match status" value="1"/>
</dbReference>
<evidence type="ECO:0000313" key="2">
    <source>
        <dbReference type="Proteomes" id="UP000316621"/>
    </source>
</evidence>
<gene>
    <name evidence="1" type="ORF">C5167_031641</name>
</gene>
<dbReference type="Proteomes" id="UP000316621">
    <property type="component" value="Chromosome 7"/>
</dbReference>
<dbReference type="EMBL" id="CM010721">
    <property type="protein sequence ID" value="RZC68395.1"/>
    <property type="molecule type" value="Genomic_DNA"/>
</dbReference>
<dbReference type="AlphaFoldDB" id="A0A4Y7K8S5"/>
<protein>
    <submittedName>
        <fullName evidence="1">Uncharacterized protein</fullName>
    </submittedName>
</protein>
<sequence>MSFCSHPLFSSSQPMNQIEFDESMQMEVHKLTEKLQGIGIASASADGPVVRGHPKMCDLCYLMAAIYKTEGLLTNSGGMVVNDIVGTLALGNFHDKDTLAVLIIGTGTNAWCVERTDAIIKTQGLITNSSYWVLSKPPVQPWNRSPQRLHHQCYNFN</sequence>
<accession>A0A4Y7K8S5</accession>
<dbReference type="Gramene" id="RZC68395">
    <property type="protein sequence ID" value="RZC68395"/>
    <property type="gene ID" value="C5167_031641"/>
</dbReference>
<proteinExistence type="predicted"/>
<organism evidence="1 2">
    <name type="scientific">Papaver somniferum</name>
    <name type="common">Opium poppy</name>
    <dbReference type="NCBI Taxonomy" id="3469"/>
    <lineage>
        <taxon>Eukaryota</taxon>
        <taxon>Viridiplantae</taxon>
        <taxon>Streptophyta</taxon>
        <taxon>Embryophyta</taxon>
        <taxon>Tracheophyta</taxon>
        <taxon>Spermatophyta</taxon>
        <taxon>Magnoliopsida</taxon>
        <taxon>Ranunculales</taxon>
        <taxon>Papaveraceae</taxon>
        <taxon>Papaveroideae</taxon>
        <taxon>Papaver</taxon>
    </lineage>
</organism>